<evidence type="ECO:0000313" key="3">
    <source>
        <dbReference type="Proteomes" id="UP000775213"/>
    </source>
</evidence>
<reference evidence="2 3" key="1">
    <citation type="journal article" date="2021" name="Hortic Res">
        <title>Chromosome-scale assembly of the Dendrobium chrysotoxum genome enhances the understanding of orchid evolution.</title>
        <authorList>
            <person name="Zhang Y."/>
            <person name="Zhang G.Q."/>
            <person name="Zhang D."/>
            <person name="Liu X.D."/>
            <person name="Xu X.Y."/>
            <person name="Sun W.H."/>
            <person name="Yu X."/>
            <person name="Zhu X."/>
            <person name="Wang Z.W."/>
            <person name="Zhao X."/>
            <person name="Zhong W.Y."/>
            <person name="Chen H."/>
            <person name="Yin W.L."/>
            <person name="Huang T."/>
            <person name="Niu S.C."/>
            <person name="Liu Z.J."/>
        </authorList>
    </citation>
    <scope>NUCLEOTIDE SEQUENCE [LARGE SCALE GENOMIC DNA]</scope>
    <source>
        <strain evidence="2">Lindl</strain>
    </source>
</reference>
<accession>A0AAV7GHI9</accession>
<organism evidence="2 3">
    <name type="scientific">Dendrobium chrysotoxum</name>
    <name type="common">Orchid</name>
    <dbReference type="NCBI Taxonomy" id="161865"/>
    <lineage>
        <taxon>Eukaryota</taxon>
        <taxon>Viridiplantae</taxon>
        <taxon>Streptophyta</taxon>
        <taxon>Embryophyta</taxon>
        <taxon>Tracheophyta</taxon>
        <taxon>Spermatophyta</taxon>
        <taxon>Magnoliopsida</taxon>
        <taxon>Liliopsida</taxon>
        <taxon>Asparagales</taxon>
        <taxon>Orchidaceae</taxon>
        <taxon>Epidendroideae</taxon>
        <taxon>Malaxideae</taxon>
        <taxon>Dendrobiinae</taxon>
        <taxon>Dendrobium</taxon>
    </lineage>
</organism>
<dbReference type="EMBL" id="JAGFBR010000009">
    <property type="protein sequence ID" value="KAH0461250.1"/>
    <property type="molecule type" value="Genomic_DNA"/>
</dbReference>
<sequence>MSKNGKKKEHEIESKASEAKAQMDDSSGRYQRDEFEGFNINPVQILHKYCIQIALKYKLEGHTLCECPMRGSAQPSFHSANYALRTRTSNKSIARREKGANFHLNATLYSLLPSSKNCIRRLLVEGFDAEAKSKFEFSGHIRHWIFQSLGVKWRNYKITLKAEHWDSIPIEEILETVPTGVDQMQWCQLVNQWSKPEDQTQACNLLAKEGLTPEDENIKANERVFTIVMGPEHSGQVHTQGFSVKQTIYFSQSKSEEGSGSGSNFG</sequence>
<proteinExistence type="predicted"/>
<feature type="region of interest" description="Disordered" evidence="1">
    <location>
        <begin position="1"/>
        <end position="28"/>
    </location>
</feature>
<name>A0AAV7GHI9_DENCH</name>
<keyword evidence="3" id="KW-1185">Reference proteome</keyword>
<evidence type="ECO:0000313" key="2">
    <source>
        <dbReference type="EMBL" id="KAH0461250.1"/>
    </source>
</evidence>
<feature type="compositionally biased region" description="Basic and acidic residues" evidence="1">
    <location>
        <begin position="8"/>
        <end position="28"/>
    </location>
</feature>
<comment type="caution">
    <text evidence="2">The sequence shown here is derived from an EMBL/GenBank/DDBJ whole genome shotgun (WGS) entry which is preliminary data.</text>
</comment>
<dbReference type="AlphaFoldDB" id="A0AAV7GHI9"/>
<gene>
    <name evidence="2" type="ORF">IEQ34_008825</name>
</gene>
<dbReference type="Proteomes" id="UP000775213">
    <property type="component" value="Unassembled WGS sequence"/>
</dbReference>
<protein>
    <submittedName>
        <fullName evidence="2">Uncharacterized protein</fullName>
    </submittedName>
</protein>
<evidence type="ECO:0000256" key="1">
    <source>
        <dbReference type="SAM" id="MobiDB-lite"/>
    </source>
</evidence>